<feature type="active site" description="Pros-phosphohistidine intermediate" evidence="12">
    <location>
        <position position="116"/>
    </location>
</feature>
<evidence type="ECO:0000256" key="13">
    <source>
        <dbReference type="RuleBase" id="RU004011"/>
    </source>
</evidence>
<keyword evidence="9" id="KW-0067">ATP-binding</keyword>
<evidence type="ECO:0000256" key="9">
    <source>
        <dbReference type="ARBA" id="ARBA00022840"/>
    </source>
</evidence>
<dbReference type="PROSITE" id="PS51374">
    <property type="entry name" value="NDPK_LIKE"/>
    <property type="match status" value="1"/>
</dbReference>
<dbReference type="EMBL" id="GL877417">
    <property type="protein sequence ID" value="ELA47471.1"/>
    <property type="molecule type" value="Genomic_DNA"/>
</dbReference>
<evidence type="ECO:0000256" key="8">
    <source>
        <dbReference type="ARBA" id="ARBA00022777"/>
    </source>
</evidence>
<evidence type="ECO:0000313" key="15">
    <source>
        <dbReference type="EMBL" id="ELA47471.1"/>
    </source>
</evidence>
<keyword evidence="11" id="KW-0546">Nucleotide metabolism</keyword>
<evidence type="ECO:0000259" key="14">
    <source>
        <dbReference type="SMART" id="SM00562"/>
    </source>
</evidence>
<dbReference type="RefSeq" id="XP_008074023.1">
    <property type="nucleotide sequence ID" value="XM_008075832.1"/>
</dbReference>
<dbReference type="HAMAP" id="MF_00451">
    <property type="entry name" value="NDP_kinase"/>
    <property type="match status" value="1"/>
</dbReference>
<feature type="binding site" evidence="12">
    <location>
        <position position="10"/>
    </location>
    <ligand>
        <name>ATP</name>
        <dbReference type="ChEBI" id="CHEBI:30616"/>
    </ligand>
</feature>
<dbReference type="GO" id="GO:0004550">
    <property type="term" value="F:nucleoside diphosphate kinase activity"/>
    <property type="evidence" value="ECO:0007669"/>
    <property type="project" value="UniProtKB-EC"/>
</dbReference>
<dbReference type="OMA" id="NIWFKAD"/>
<dbReference type="InterPro" id="IPR034907">
    <property type="entry name" value="NDK-like_dom"/>
</dbReference>
<dbReference type="Proteomes" id="UP000011081">
    <property type="component" value="Unassembled WGS sequence"/>
</dbReference>
<keyword evidence="5" id="KW-0808">Transferase</keyword>
<dbReference type="SMART" id="SM00562">
    <property type="entry name" value="NDK"/>
    <property type="match status" value="1"/>
</dbReference>
<evidence type="ECO:0000256" key="3">
    <source>
        <dbReference type="ARBA" id="ARBA00012966"/>
    </source>
</evidence>
<dbReference type="PANTHER" id="PTHR11349">
    <property type="entry name" value="NUCLEOSIDE DIPHOSPHATE KINASE"/>
    <property type="match status" value="1"/>
</dbReference>
<evidence type="ECO:0000256" key="2">
    <source>
        <dbReference type="ARBA" id="ARBA00008142"/>
    </source>
</evidence>
<name>L2GUY3_VAVCU</name>
<proteinExistence type="inferred from homology"/>
<reference evidence="16" key="1">
    <citation type="submission" date="2011-03" db="EMBL/GenBank/DDBJ databases">
        <title>The genome sequence of Vavraia culicis strain floridensis.</title>
        <authorList>
            <consortium name="The Broad Institute Genome Sequencing Platform"/>
            <person name="Cuomo C."/>
            <person name="Becnel J."/>
            <person name="Sanscrainte N."/>
            <person name="Young S.K."/>
            <person name="Zeng Q."/>
            <person name="Gargeya S."/>
            <person name="Fitzgerald M."/>
            <person name="Haas B."/>
            <person name="Abouelleil A."/>
            <person name="Alvarado L."/>
            <person name="Arachchi H.M."/>
            <person name="Berlin A."/>
            <person name="Chapman S.B."/>
            <person name="Gearin G."/>
            <person name="Goldberg J."/>
            <person name="Griggs A."/>
            <person name="Gujja S."/>
            <person name="Hansen M."/>
            <person name="Heiman D."/>
            <person name="Howarth C."/>
            <person name="Larimer J."/>
            <person name="Lui A."/>
            <person name="MacDonald P.J.P."/>
            <person name="McCowen C."/>
            <person name="Montmayeur A."/>
            <person name="Murphy C."/>
            <person name="Neiman D."/>
            <person name="Pearson M."/>
            <person name="Priest M."/>
            <person name="Roberts A."/>
            <person name="Saif S."/>
            <person name="Shea T."/>
            <person name="Sisk P."/>
            <person name="Stolte C."/>
            <person name="Sykes S."/>
            <person name="Wortman J."/>
            <person name="Nusbaum C."/>
            <person name="Birren B."/>
        </authorList>
    </citation>
    <scope>NUCLEOTIDE SEQUENCE [LARGE SCALE GENOMIC DNA]</scope>
    <source>
        <strain evidence="16">floridensis</strain>
    </source>
</reference>
<evidence type="ECO:0000256" key="11">
    <source>
        <dbReference type="ARBA" id="ARBA00023080"/>
    </source>
</evidence>
<dbReference type="HOGENOM" id="CLU_060216_6_3_1"/>
<feature type="binding site" evidence="12">
    <location>
        <position position="58"/>
    </location>
    <ligand>
        <name>ATP</name>
        <dbReference type="ChEBI" id="CHEBI:30616"/>
    </ligand>
</feature>
<comment type="cofactor">
    <cofactor evidence="1">
        <name>Mg(2+)</name>
        <dbReference type="ChEBI" id="CHEBI:18420"/>
    </cofactor>
</comment>
<dbReference type="CDD" id="cd04413">
    <property type="entry name" value="NDPk_I"/>
    <property type="match status" value="1"/>
</dbReference>
<dbReference type="STRING" id="948595.L2GUY3"/>
<gene>
    <name evidence="15" type="ORF">VCUG_01003</name>
</gene>
<dbReference type="VEuPathDB" id="MicrosporidiaDB:VCUG_01003"/>
<feature type="domain" description="Nucleoside diphosphate kinase-like" evidence="14">
    <location>
        <begin position="2"/>
        <end position="139"/>
    </location>
</feature>
<dbReference type="OrthoDB" id="2162449at2759"/>
<evidence type="ECO:0000256" key="4">
    <source>
        <dbReference type="ARBA" id="ARBA00017632"/>
    </source>
</evidence>
<dbReference type="InterPro" id="IPR036850">
    <property type="entry name" value="NDK-like_dom_sf"/>
</dbReference>
<dbReference type="GO" id="GO:0006183">
    <property type="term" value="P:GTP biosynthetic process"/>
    <property type="evidence" value="ECO:0007669"/>
    <property type="project" value="InterPro"/>
</dbReference>
<keyword evidence="8" id="KW-0418">Kinase</keyword>
<keyword evidence="16" id="KW-1185">Reference proteome</keyword>
<evidence type="ECO:0000256" key="10">
    <source>
        <dbReference type="ARBA" id="ARBA00022842"/>
    </source>
</evidence>
<evidence type="ECO:0000256" key="5">
    <source>
        <dbReference type="ARBA" id="ARBA00022679"/>
    </source>
</evidence>
<dbReference type="AlphaFoldDB" id="L2GUY3"/>
<dbReference type="GeneID" id="19878885"/>
<dbReference type="FunCoup" id="L2GUY3">
    <property type="interactions" value="166"/>
</dbReference>
<organism evidence="15 16">
    <name type="scientific">Vavraia culicis (isolate floridensis)</name>
    <name type="common">Microsporidian parasite</name>
    <dbReference type="NCBI Taxonomy" id="948595"/>
    <lineage>
        <taxon>Eukaryota</taxon>
        <taxon>Fungi</taxon>
        <taxon>Fungi incertae sedis</taxon>
        <taxon>Microsporidia</taxon>
        <taxon>Pleistophoridae</taxon>
        <taxon>Vavraia</taxon>
    </lineage>
</organism>
<dbReference type="Pfam" id="PF00334">
    <property type="entry name" value="NDK"/>
    <property type="match status" value="1"/>
</dbReference>
<dbReference type="EC" id="2.7.4.6" evidence="3"/>
<dbReference type="GO" id="GO:0005524">
    <property type="term" value="F:ATP binding"/>
    <property type="evidence" value="ECO:0007669"/>
    <property type="project" value="UniProtKB-KW"/>
</dbReference>
<evidence type="ECO:0000256" key="12">
    <source>
        <dbReference type="PROSITE-ProRule" id="PRU00706"/>
    </source>
</evidence>
<dbReference type="InParanoid" id="L2GUY3"/>
<evidence type="ECO:0000256" key="6">
    <source>
        <dbReference type="ARBA" id="ARBA00022723"/>
    </source>
</evidence>
<dbReference type="GO" id="GO:0006228">
    <property type="term" value="P:UTP biosynthetic process"/>
    <property type="evidence" value="ECO:0007669"/>
    <property type="project" value="InterPro"/>
</dbReference>
<accession>L2GUY3</accession>
<dbReference type="PRINTS" id="PR01243">
    <property type="entry name" value="NUCDPKINASE"/>
</dbReference>
<dbReference type="InterPro" id="IPR001564">
    <property type="entry name" value="Nucleoside_diP_kinase"/>
</dbReference>
<dbReference type="Gene3D" id="3.30.70.141">
    <property type="entry name" value="Nucleoside diphosphate kinase-like domain"/>
    <property type="match status" value="1"/>
</dbReference>
<dbReference type="GO" id="GO:0046872">
    <property type="term" value="F:metal ion binding"/>
    <property type="evidence" value="ECO:0007669"/>
    <property type="project" value="UniProtKB-KW"/>
</dbReference>
<feature type="binding site" evidence="12">
    <location>
        <position position="113"/>
    </location>
    <ligand>
        <name>ATP</name>
        <dbReference type="ChEBI" id="CHEBI:30616"/>
    </ligand>
</feature>
<dbReference type="GO" id="GO:0006241">
    <property type="term" value="P:CTP biosynthetic process"/>
    <property type="evidence" value="ECO:0007669"/>
    <property type="project" value="InterPro"/>
</dbReference>
<protein>
    <recommendedName>
        <fullName evidence="4">Nucleoside diphosphate kinase</fullName>
        <ecNumber evidence="3">2.7.4.6</ecNumber>
    </recommendedName>
</protein>
<evidence type="ECO:0000313" key="16">
    <source>
        <dbReference type="Proteomes" id="UP000011081"/>
    </source>
</evidence>
<keyword evidence="7" id="KW-0547">Nucleotide-binding</keyword>
<comment type="similarity">
    <text evidence="2 12 13">Belongs to the NDK family.</text>
</comment>
<dbReference type="NCBIfam" id="NF001908">
    <property type="entry name" value="PRK00668.1"/>
    <property type="match status" value="1"/>
</dbReference>
<keyword evidence="6" id="KW-0479">Metal-binding</keyword>
<feature type="binding site" evidence="12">
    <location>
        <position position="92"/>
    </location>
    <ligand>
        <name>ATP</name>
        <dbReference type="ChEBI" id="CHEBI:30616"/>
    </ligand>
</feature>
<sequence length="151" mass="16925">MIEKSLVLLKPDAIKRRLIGTIISRYEQKGLYIHRLKLLQPSYELVAEHYAEHKSKSFYKKMVEYLSSNTVVAMVVAGEDAVAAVRKLNGVTDPLNAELGSIRGDYGMCVGRNVVHGSESVEAGECEVRLWFGEDDGEVDVFDAQNIYEED</sequence>
<dbReference type="FunFam" id="3.30.70.141:FF:000003">
    <property type="entry name" value="Nucleoside diphosphate kinase"/>
    <property type="match status" value="1"/>
</dbReference>
<keyword evidence="10" id="KW-0460">Magnesium</keyword>
<feature type="binding site" evidence="12">
    <location>
        <position position="103"/>
    </location>
    <ligand>
        <name>ATP</name>
        <dbReference type="ChEBI" id="CHEBI:30616"/>
    </ligand>
</feature>
<evidence type="ECO:0000256" key="7">
    <source>
        <dbReference type="ARBA" id="ARBA00022741"/>
    </source>
</evidence>
<evidence type="ECO:0000256" key="1">
    <source>
        <dbReference type="ARBA" id="ARBA00001946"/>
    </source>
</evidence>
<dbReference type="SUPFAM" id="SSF54919">
    <property type="entry name" value="Nucleoside diphosphate kinase, NDK"/>
    <property type="match status" value="1"/>
</dbReference>
<feature type="binding site" evidence="12">
    <location>
        <position position="86"/>
    </location>
    <ligand>
        <name>ATP</name>
        <dbReference type="ChEBI" id="CHEBI:30616"/>
    </ligand>
</feature>